<dbReference type="EMBL" id="VIKS01000015">
    <property type="protein sequence ID" value="TQV82780.1"/>
    <property type="molecule type" value="Genomic_DNA"/>
</dbReference>
<dbReference type="RefSeq" id="WP_142934400.1">
    <property type="nucleotide sequence ID" value="NZ_ML660171.1"/>
</dbReference>
<accession>A0A545TZY6</accession>
<organism evidence="1 2">
    <name type="scientific">Aliikangiella coralliicola</name>
    <dbReference type="NCBI Taxonomy" id="2592383"/>
    <lineage>
        <taxon>Bacteria</taxon>
        <taxon>Pseudomonadati</taxon>
        <taxon>Pseudomonadota</taxon>
        <taxon>Gammaproteobacteria</taxon>
        <taxon>Oceanospirillales</taxon>
        <taxon>Pleioneaceae</taxon>
        <taxon>Aliikangiella</taxon>
    </lineage>
</organism>
<name>A0A545TZY6_9GAMM</name>
<sequence>MLNRTFHIQDIVGRNWGTFTVEKETVDFLGEKQVHGYLKPAPAFKEVRNLFLTHEIEMSQAGNSIDSNWQEIVALKPYLVDIKSNKNFDIGGVIFIGENFLVTCKIKDLT</sequence>
<protein>
    <submittedName>
        <fullName evidence="1">Uncharacterized protein</fullName>
    </submittedName>
</protein>
<comment type="caution">
    <text evidence="1">The sequence shown here is derived from an EMBL/GenBank/DDBJ whole genome shotgun (WGS) entry which is preliminary data.</text>
</comment>
<evidence type="ECO:0000313" key="1">
    <source>
        <dbReference type="EMBL" id="TQV82780.1"/>
    </source>
</evidence>
<dbReference type="AlphaFoldDB" id="A0A545TZY6"/>
<keyword evidence="2" id="KW-1185">Reference proteome</keyword>
<dbReference type="Proteomes" id="UP000315439">
    <property type="component" value="Unassembled WGS sequence"/>
</dbReference>
<gene>
    <name evidence="1" type="ORF">FLL46_23705</name>
</gene>
<proteinExistence type="predicted"/>
<reference evidence="1 2" key="1">
    <citation type="submission" date="2019-07" db="EMBL/GenBank/DDBJ databases">
        <title>Draft genome for Aliikangiella sp. M105.</title>
        <authorList>
            <person name="Wang G."/>
        </authorList>
    </citation>
    <scope>NUCLEOTIDE SEQUENCE [LARGE SCALE GENOMIC DNA]</scope>
    <source>
        <strain evidence="1 2">M105</strain>
    </source>
</reference>
<dbReference type="OrthoDB" id="3394546at2"/>
<evidence type="ECO:0000313" key="2">
    <source>
        <dbReference type="Proteomes" id="UP000315439"/>
    </source>
</evidence>